<proteinExistence type="predicted"/>
<dbReference type="PANTHER" id="PTHR35340:SF5">
    <property type="entry name" value="ASST-DOMAIN-CONTAINING PROTEIN"/>
    <property type="match status" value="1"/>
</dbReference>
<protein>
    <recommendedName>
        <fullName evidence="4">ASST-domain-containing protein</fullName>
    </recommendedName>
</protein>
<keyword evidence="1" id="KW-0812">Transmembrane</keyword>
<dbReference type="Pfam" id="PF14269">
    <property type="entry name" value="Arylsulfotran_2"/>
    <property type="match status" value="1"/>
</dbReference>
<organism evidence="2 3">
    <name type="scientific">Pseudocercospora fuligena</name>
    <dbReference type="NCBI Taxonomy" id="685502"/>
    <lineage>
        <taxon>Eukaryota</taxon>
        <taxon>Fungi</taxon>
        <taxon>Dikarya</taxon>
        <taxon>Ascomycota</taxon>
        <taxon>Pezizomycotina</taxon>
        <taxon>Dothideomycetes</taxon>
        <taxon>Dothideomycetidae</taxon>
        <taxon>Mycosphaerellales</taxon>
        <taxon>Mycosphaerellaceae</taxon>
        <taxon>Pseudocercospora</taxon>
    </lineage>
</organism>
<sequence length="642" mass="72081">MVWANWLKYLRAAIKPALVVFAVLLGLVLAHQCILPLLAFVFPSLDPVIFDLGVFGAYPLAQYASFDLGGPQARQILWNDKCDVGNILLTPNGPAVTRPGPMILDSKGELIWTSDDFGATANLKVQQYQGEDFLTLWSGEKAATSGKGVYFMLDSTYQVVRMISAVGNGLFGDLHEFKITPEGTALLTVYNTTNADLREMGMGRPEKGWVVDNLFQEIHIETGELLFEWSALDHFDPVETHMTNPFGGYWESIPFDFYHLNSVDKDSKGNYIISSRHFHHIVCVSPTGEILWILGGDDNQFKDLSDGQATNFKWQHDVRWINEEEGVLTLFDNSKAGPLHSDAKESRALVIQIDVENKTARLIQSMTSAQGILSSSQGSVQYLSDFEQFFVGWGSAAAYSEYAHNGDLLCETHLGASWYFWLEKMKSYRTTKVLNWHGMPREAPKTKIEDEILHVSWNGATEVAFWALEATFDKQEVKSEDLRSKDESSSIVGTTTPETDFESIDVIPKTGFEGSFDLSQLSSDRPFTKLRVAALNSDHEVLRYSEPCDPQEHTTSSSYLMIVFKLFVVVGFLVGARLAFKHFRSSGQMRSWNLSSPVSAPSQSWFDWRGPASYGYRRAERTTSGMYEWIHMKLSSANSRPT</sequence>
<name>A0A8H6R9W9_9PEZI</name>
<dbReference type="InterPro" id="IPR039535">
    <property type="entry name" value="ASST-like"/>
</dbReference>
<keyword evidence="1" id="KW-1133">Transmembrane helix</keyword>
<evidence type="ECO:0000256" key="1">
    <source>
        <dbReference type="SAM" id="Phobius"/>
    </source>
</evidence>
<evidence type="ECO:0008006" key="4">
    <source>
        <dbReference type="Google" id="ProtNLM"/>
    </source>
</evidence>
<accession>A0A8H6R9W9</accession>
<dbReference type="Proteomes" id="UP000660729">
    <property type="component" value="Unassembled WGS sequence"/>
</dbReference>
<dbReference type="OrthoDB" id="5427350at2759"/>
<evidence type="ECO:0000313" key="3">
    <source>
        <dbReference type="Proteomes" id="UP000660729"/>
    </source>
</evidence>
<dbReference type="EMBL" id="JABCIY010000205">
    <property type="protein sequence ID" value="KAF7188686.1"/>
    <property type="molecule type" value="Genomic_DNA"/>
</dbReference>
<reference evidence="2" key="1">
    <citation type="submission" date="2020-04" db="EMBL/GenBank/DDBJ databases">
        <title>Draft genome resource of the tomato pathogen Pseudocercospora fuligena.</title>
        <authorList>
            <person name="Zaccaron A."/>
        </authorList>
    </citation>
    <scope>NUCLEOTIDE SEQUENCE</scope>
    <source>
        <strain evidence="2">PF001</strain>
    </source>
</reference>
<comment type="caution">
    <text evidence="2">The sequence shown here is derived from an EMBL/GenBank/DDBJ whole genome shotgun (WGS) entry which is preliminary data.</text>
</comment>
<gene>
    <name evidence="2" type="ORF">HII31_09938</name>
</gene>
<evidence type="ECO:0000313" key="2">
    <source>
        <dbReference type="EMBL" id="KAF7188686.1"/>
    </source>
</evidence>
<keyword evidence="1" id="KW-0472">Membrane</keyword>
<dbReference type="PANTHER" id="PTHR35340">
    <property type="entry name" value="PQQ ENZYME REPEAT PROTEIN-RELATED"/>
    <property type="match status" value="1"/>
</dbReference>
<dbReference type="AlphaFoldDB" id="A0A8H6R9W9"/>
<keyword evidence="3" id="KW-1185">Reference proteome</keyword>
<dbReference type="InterPro" id="IPR053143">
    <property type="entry name" value="Arylsulfate_ST"/>
</dbReference>
<feature type="transmembrane region" description="Helical" evidence="1">
    <location>
        <begin position="559"/>
        <end position="580"/>
    </location>
</feature>